<proteinExistence type="predicted"/>
<reference evidence="1" key="1">
    <citation type="submission" date="2022-01" db="EMBL/GenBank/DDBJ databases">
        <title>Genome sequence and assembly of Parabukholderia sp. RG36.</title>
        <authorList>
            <person name="Chhetri G."/>
        </authorList>
    </citation>
    <scope>NUCLEOTIDE SEQUENCE</scope>
    <source>
        <strain evidence="1">RG36</strain>
    </source>
</reference>
<protein>
    <submittedName>
        <fullName evidence="1">Uncharacterized protein</fullName>
    </submittedName>
</protein>
<gene>
    <name evidence="1" type="ORF">L5014_25735</name>
</gene>
<dbReference type="InterPro" id="IPR023298">
    <property type="entry name" value="ATPase_P-typ_TM_dom_sf"/>
</dbReference>
<accession>A0A9X1RSU0</accession>
<organism evidence="1 2">
    <name type="scientific">Paraburkholderia tagetis</name>
    <dbReference type="NCBI Taxonomy" id="2913261"/>
    <lineage>
        <taxon>Bacteria</taxon>
        <taxon>Pseudomonadati</taxon>
        <taxon>Pseudomonadota</taxon>
        <taxon>Betaproteobacteria</taxon>
        <taxon>Burkholderiales</taxon>
        <taxon>Burkholderiaceae</taxon>
        <taxon>Paraburkholderia</taxon>
    </lineage>
</organism>
<dbReference type="SUPFAM" id="SSF81665">
    <property type="entry name" value="Calcium ATPase, transmembrane domain M"/>
    <property type="match status" value="1"/>
</dbReference>
<dbReference type="RefSeq" id="WP_238466616.1">
    <property type="nucleotide sequence ID" value="NZ_JAKLJA010000026.1"/>
</dbReference>
<evidence type="ECO:0000313" key="1">
    <source>
        <dbReference type="EMBL" id="MCG5076710.1"/>
    </source>
</evidence>
<dbReference type="EMBL" id="JAKLJA010000026">
    <property type="protein sequence ID" value="MCG5076710.1"/>
    <property type="molecule type" value="Genomic_DNA"/>
</dbReference>
<name>A0A9X1RSU0_9BURK</name>
<dbReference type="Proteomes" id="UP001139308">
    <property type="component" value="Unassembled WGS sequence"/>
</dbReference>
<dbReference type="AlphaFoldDB" id="A0A9X1RSU0"/>
<keyword evidence="2" id="KW-1185">Reference proteome</keyword>
<sequence>MEDLPDGLSTAEVAERQARGDVRAHTSRSFGAIVRANVFTRFSALLGSLCAMVLAVGPWQDALFGGVLITNSLIGIVQEWRAKHQLDRLALLHQPRACAARGRQSRFTQAPS</sequence>
<evidence type="ECO:0000313" key="2">
    <source>
        <dbReference type="Proteomes" id="UP001139308"/>
    </source>
</evidence>
<comment type="caution">
    <text evidence="1">The sequence shown here is derived from an EMBL/GenBank/DDBJ whole genome shotgun (WGS) entry which is preliminary data.</text>
</comment>